<dbReference type="EMBL" id="BSYI01000041">
    <property type="protein sequence ID" value="GMG84692.1"/>
    <property type="molecule type" value="Genomic_DNA"/>
</dbReference>
<dbReference type="Proteomes" id="UP001239909">
    <property type="component" value="Unassembled WGS sequence"/>
</dbReference>
<dbReference type="Gene3D" id="3.40.800.20">
    <property type="entry name" value="Histone deacetylase domain"/>
    <property type="match status" value="1"/>
</dbReference>
<name>A0ABQ6LNA6_9RHOB</name>
<reference evidence="8 9" key="1">
    <citation type="submission" date="2023-04" db="EMBL/GenBank/DDBJ databases">
        <title>Marinoamorphus aggregata gen. nov., sp. Nov., isolate from tissue of brittle star Ophioplocus japonicus.</title>
        <authorList>
            <person name="Kawano K."/>
            <person name="Sawayama S."/>
            <person name="Nakagawa S."/>
        </authorList>
    </citation>
    <scope>NUCLEOTIDE SEQUENCE [LARGE SCALE GENOMIC DNA]</scope>
    <source>
        <strain evidence="8 9">NKW23</strain>
    </source>
</reference>
<dbReference type="PANTHER" id="PTHR10625:SF17">
    <property type="entry name" value="HISTONE DEACETYLASE 8"/>
    <property type="match status" value="1"/>
</dbReference>
<evidence type="ECO:0000313" key="9">
    <source>
        <dbReference type="Proteomes" id="UP001239909"/>
    </source>
</evidence>
<keyword evidence="4" id="KW-0378">Hydrolase</keyword>
<evidence type="ECO:0000256" key="1">
    <source>
        <dbReference type="ARBA" id="ARBA00001947"/>
    </source>
</evidence>
<dbReference type="CDD" id="cd10001">
    <property type="entry name" value="HDAC_classII_APAH"/>
    <property type="match status" value="1"/>
</dbReference>
<evidence type="ECO:0000259" key="7">
    <source>
        <dbReference type="Pfam" id="PF00850"/>
    </source>
</evidence>
<gene>
    <name evidence="8" type="primary">aphA</name>
    <name evidence="8" type="ORF">LNKW23_39080</name>
</gene>
<comment type="caution">
    <text evidence="8">The sequence shown here is derived from an EMBL/GenBank/DDBJ whole genome shotgun (WGS) entry which is preliminary data.</text>
</comment>
<dbReference type="RefSeq" id="WP_285673786.1">
    <property type="nucleotide sequence ID" value="NZ_BSYI01000041.1"/>
</dbReference>
<evidence type="ECO:0000256" key="5">
    <source>
        <dbReference type="ARBA" id="ARBA00022833"/>
    </source>
</evidence>
<evidence type="ECO:0000256" key="2">
    <source>
        <dbReference type="ARBA" id="ARBA00005947"/>
    </source>
</evidence>
<evidence type="ECO:0000256" key="6">
    <source>
        <dbReference type="SAM" id="MobiDB-lite"/>
    </source>
</evidence>
<keyword evidence="3" id="KW-0479">Metal-binding</keyword>
<organism evidence="8 9">
    <name type="scientific">Paralimibaculum aggregatum</name>
    <dbReference type="NCBI Taxonomy" id="3036245"/>
    <lineage>
        <taxon>Bacteria</taxon>
        <taxon>Pseudomonadati</taxon>
        <taxon>Pseudomonadota</taxon>
        <taxon>Alphaproteobacteria</taxon>
        <taxon>Rhodobacterales</taxon>
        <taxon>Paracoccaceae</taxon>
        <taxon>Paralimibaculum</taxon>
    </lineage>
</organism>
<sequence>MRIFHNPDHDRHDSRSELHDGQLGRSFECPERMAVIRDALAAAGFAPPAPPPAPVPRALLERVHAPAYLDFLETAHARWVAAYRTPDAIAFTYPVPGLRRTAPPAPIAAALGYWSFSVDTCITEGSWGAARSAAACARAAALAAAEGPAFALARPPGHHAHGDLFGGYCYLNNAAIAAETLLEAGAARVAVLDIDYHHGNGTQAIFYGRGDVLTVSIHADPVQAFPYFLGHADEGGTGAGEGCNMNLPLPEGTAIAAWRAALDTACRRIAGHGAEALVVSLGVDTYEGDPISRFRLAEGDFPGIGARIARLRLPTVFVMEGGYAIAALGRNVAGVLGGFLGR</sequence>
<dbReference type="SUPFAM" id="SSF52768">
    <property type="entry name" value="Arginase/deacetylase"/>
    <property type="match status" value="1"/>
</dbReference>
<feature type="region of interest" description="Disordered" evidence="6">
    <location>
        <begin position="1"/>
        <end position="23"/>
    </location>
</feature>
<accession>A0ABQ6LNA6</accession>
<dbReference type="Pfam" id="PF00850">
    <property type="entry name" value="Hist_deacetyl"/>
    <property type="match status" value="1"/>
</dbReference>
<dbReference type="InterPro" id="IPR037138">
    <property type="entry name" value="His_deacetylse_dom_sf"/>
</dbReference>
<keyword evidence="5" id="KW-0862">Zinc</keyword>
<comment type="cofactor">
    <cofactor evidence="1">
        <name>Zn(2+)</name>
        <dbReference type="ChEBI" id="CHEBI:29105"/>
    </cofactor>
</comment>
<dbReference type="PANTHER" id="PTHR10625">
    <property type="entry name" value="HISTONE DEACETYLASE HDAC1-RELATED"/>
    <property type="match status" value="1"/>
</dbReference>
<evidence type="ECO:0000313" key="8">
    <source>
        <dbReference type="EMBL" id="GMG84692.1"/>
    </source>
</evidence>
<evidence type="ECO:0000256" key="3">
    <source>
        <dbReference type="ARBA" id="ARBA00022723"/>
    </source>
</evidence>
<keyword evidence="9" id="KW-1185">Reference proteome</keyword>
<dbReference type="InterPro" id="IPR023696">
    <property type="entry name" value="Ureohydrolase_dom_sf"/>
</dbReference>
<proteinExistence type="inferred from homology"/>
<feature type="domain" description="Histone deacetylase" evidence="7">
    <location>
        <begin position="28"/>
        <end position="336"/>
    </location>
</feature>
<evidence type="ECO:0000256" key="4">
    <source>
        <dbReference type="ARBA" id="ARBA00022801"/>
    </source>
</evidence>
<dbReference type="InterPro" id="IPR000286">
    <property type="entry name" value="HDACs"/>
</dbReference>
<comment type="similarity">
    <text evidence="2">Belongs to the histone deacetylase family.</text>
</comment>
<dbReference type="InterPro" id="IPR023801">
    <property type="entry name" value="His_deacetylse_dom"/>
</dbReference>
<protein>
    <submittedName>
        <fullName evidence="8">Acetylpolyamine amidohydrolase AphA</fullName>
    </submittedName>
</protein>
<dbReference type="PRINTS" id="PR01270">
    <property type="entry name" value="HDASUPER"/>
</dbReference>